<comment type="caution">
    <text evidence="1">The sequence shown here is derived from an EMBL/GenBank/DDBJ whole genome shotgun (WGS) entry which is preliminary data.</text>
</comment>
<gene>
    <name evidence="1" type="ORF">M9Y10_032809</name>
</gene>
<dbReference type="SUPFAM" id="SSF52058">
    <property type="entry name" value="L domain-like"/>
    <property type="match status" value="1"/>
</dbReference>
<name>A0ABR2GXW1_9EUKA</name>
<dbReference type="Pfam" id="PF13306">
    <property type="entry name" value="LRR_5"/>
    <property type="match status" value="1"/>
</dbReference>
<evidence type="ECO:0000313" key="2">
    <source>
        <dbReference type="Proteomes" id="UP001470230"/>
    </source>
</evidence>
<sequence length="129" mass="14638">MNSSIETLSISPHLTKIGEAAFSSCKKLNKVLIPQNSQLCELGYKAFAYTKIVSFIIPPKVYGINEAFFDCEKLRFVEISENAKMKMLFVESFQYCDNVILFIPCNLINIILDKDSICPPLIRPKHTKS</sequence>
<dbReference type="InterPro" id="IPR032675">
    <property type="entry name" value="LRR_dom_sf"/>
</dbReference>
<reference evidence="1 2" key="1">
    <citation type="submission" date="2024-04" db="EMBL/GenBank/DDBJ databases">
        <title>Tritrichomonas musculus Genome.</title>
        <authorList>
            <person name="Alves-Ferreira E."/>
            <person name="Grigg M."/>
            <person name="Lorenzi H."/>
            <person name="Galac M."/>
        </authorList>
    </citation>
    <scope>NUCLEOTIDE SEQUENCE [LARGE SCALE GENOMIC DNA]</scope>
    <source>
        <strain evidence="1 2">EAF2021</strain>
    </source>
</reference>
<proteinExistence type="predicted"/>
<keyword evidence="2" id="KW-1185">Reference proteome</keyword>
<organism evidence="1 2">
    <name type="scientific">Tritrichomonas musculus</name>
    <dbReference type="NCBI Taxonomy" id="1915356"/>
    <lineage>
        <taxon>Eukaryota</taxon>
        <taxon>Metamonada</taxon>
        <taxon>Parabasalia</taxon>
        <taxon>Tritrichomonadida</taxon>
        <taxon>Tritrichomonadidae</taxon>
        <taxon>Tritrichomonas</taxon>
    </lineage>
</organism>
<evidence type="ECO:0000313" key="1">
    <source>
        <dbReference type="EMBL" id="KAK8838770.1"/>
    </source>
</evidence>
<evidence type="ECO:0008006" key="3">
    <source>
        <dbReference type="Google" id="ProtNLM"/>
    </source>
</evidence>
<dbReference type="EMBL" id="JAPFFF010000054">
    <property type="protein sequence ID" value="KAK8838770.1"/>
    <property type="molecule type" value="Genomic_DNA"/>
</dbReference>
<dbReference type="Gene3D" id="3.80.10.10">
    <property type="entry name" value="Ribonuclease Inhibitor"/>
    <property type="match status" value="1"/>
</dbReference>
<accession>A0ABR2GXW1</accession>
<dbReference type="InterPro" id="IPR026906">
    <property type="entry name" value="LRR_5"/>
</dbReference>
<protein>
    <recommendedName>
        <fullName evidence="3">Surface antigen BspA-like</fullName>
    </recommendedName>
</protein>
<dbReference type="Proteomes" id="UP001470230">
    <property type="component" value="Unassembled WGS sequence"/>
</dbReference>